<feature type="binding site" evidence="1">
    <location>
        <position position="28"/>
    </location>
    <ligand>
        <name>Mg(2+)</name>
        <dbReference type="ChEBI" id="CHEBI:18420"/>
        <label>3</label>
    </ligand>
</feature>
<feature type="binding site" evidence="1">
    <location>
        <position position="74"/>
    </location>
    <ligand>
        <name>Mg(2+)</name>
        <dbReference type="ChEBI" id="CHEBI:18420"/>
        <label>3</label>
    </ligand>
</feature>
<proteinExistence type="inferred from homology"/>
<evidence type="ECO:0000256" key="1">
    <source>
        <dbReference type="HAMAP-Rule" id="MF_02128"/>
    </source>
</evidence>
<comment type="pathway">
    <text evidence="1">Cofactor biosynthesis; thiamine diphosphate biosynthesis; thiamine diphosphate from thiamine phosphate: step 1/1.</text>
</comment>
<comment type="miscellaneous">
    <text evidence="1">Reaction mechanism of ThiL seems to utilize a direct, inline transfer of the gamma-phosphate of ATP to TMP rather than a phosphorylated enzyme intermediate.</text>
</comment>
<dbReference type="InterPro" id="IPR016188">
    <property type="entry name" value="PurM-like_N"/>
</dbReference>
<feature type="binding site" evidence="1">
    <location>
        <position position="105"/>
    </location>
    <ligand>
        <name>ATP</name>
        <dbReference type="ChEBI" id="CHEBI:30616"/>
    </ligand>
</feature>
<name>A0ABS6JIP7_9BACI</name>
<feature type="binding site" evidence="1">
    <location>
        <position position="74"/>
    </location>
    <ligand>
        <name>Mg(2+)</name>
        <dbReference type="ChEBI" id="CHEBI:18420"/>
        <label>4</label>
    </ligand>
</feature>
<dbReference type="HAMAP" id="MF_02128">
    <property type="entry name" value="TMP_kinase"/>
    <property type="match status" value="1"/>
</dbReference>
<feature type="binding site" evidence="1">
    <location>
        <position position="45"/>
    </location>
    <ligand>
        <name>Mg(2+)</name>
        <dbReference type="ChEBI" id="CHEBI:18420"/>
        <label>1</label>
    </ligand>
</feature>
<dbReference type="RefSeq" id="WP_217067697.1">
    <property type="nucleotide sequence ID" value="NZ_JAHQCS010000143.1"/>
</dbReference>
<feature type="binding site" evidence="1">
    <location>
        <position position="268"/>
    </location>
    <ligand>
        <name>substrate</name>
    </ligand>
</feature>
<feature type="binding site" evidence="1">
    <location>
        <position position="28"/>
    </location>
    <ligand>
        <name>Mg(2+)</name>
        <dbReference type="ChEBI" id="CHEBI:18420"/>
        <label>4</label>
    </ligand>
</feature>
<gene>
    <name evidence="1 4" type="primary">thiL</name>
    <name evidence="4" type="ORF">KS419_17590</name>
</gene>
<dbReference type="PIRSF" id="PIRSF005303">
    <property type="entry name" value="Thiam_monoph_kin"/>
    <property type="match status" value="1"/>
</dbReference>
<keyword evidence="5" id="KW-1185">Reference proteome</keyword>
<dbReference type="Proteomes" id="UP000784880">
    <property type="component" value="Unassembled WGS sequence"/>
</dbReference>
<organism evidence="4 5">
    <name type="scientific">Evansella tamaricis</name>
    <dbReference type="NCBI Taxonomy" id="2069301"/>
    <lineage>
        <taxon>Bacteria</taxon>
        <taxon>Bacillati</taxon>
        <taxon>Bacillota</taxon>
        <taxon>Bacilli</taxon>
        <taxon>Bacillales</taxon>
        <taxon>Bacillaceae</taxon>
        <taxon>Evansella</taxon>
    </lineage>
</organism>
<feature type="binding site" evidence="1">
    <location>
        <position position="52"/>
    </location>
    <ligand>
        <name>substrate</name>
    </ligand>
</feature>
<comment type="caution">
    <text evidence="4">The sequence shown here is derived from an EMBL/GenBank/DDBJ whole genome shotgun (WGS) entry which is preliminary data.</text>
</comment>
<comment type="caution">
    <text evidence="1">Lacks conserved residue(s) required for the propagation of feature annotation.</text>
</comment>
<dbReference type="InterPro" id="IPR006283">
    <property type="entry name" value="ThiL-like"/>
</dbReference>
<feature type="binding site" evidence="1">
    <location>
        <position position="123"/>
    </location>
    <ligand>
        <name>Mg(2+)</name>
        <dbReference type="ChEBI" id="CHEBI:18420"/>
        <label>1</label>
    </ligand>
</feature>
<evidence type="ECO:0000259" key="3">
    <source>
        <dbReference type="Pfam" id="PF02769"/>
    </source>
</evidence>
<dbReference type="PANTHER" id="PTHR30270">
    <property type="entry name" value="THIAMINE-MONOPHOSPHATE KINASE"/>
    <property type="match status" value="1"/>
</dbReference>
<dbReference type="InterPro" id="IPR010918">
    <property type="entry name" value="PurM-like_C_dom"/>
</dbReference>
<feature type="domain" description="PurM-like C-terminal" evidence="3">
    <location>
        <begin position="153"/>
        <end position="307"/>
    </location>
</feature>
<sequence>MNNEMKWIQSITPQKYHQPSLKVGIGDDAAIYHTEEGMETVVAVDTMVEGIHFTKKTMSMKAIGHKALAVNISDLAAMGAIPRYYLVSIAIPKEGWGKKELADIYSGMSEIGDLHRMDLIGGDTVSIKSTLVITVTAIGIVEKGRRLVRANAKPGDVVFVTGPLGLSAFGLEHLLNEGLCTMEDEKLWPYIKAHQFPVPQVKAGRLLAESNFRISLNDISDGLASETMEIAEASGVSIELQWNAIPTGTTLKEKSRDEQEKWILYGGEDFQLIGTVGKENWDELWKKFQENQLPLYAIGQINDSKGIVKVELINNAGNRDTLTKTGYDHL</sequence>
<feature type="binding site" evidence="1">
    <location>
        <position position="45"/>
    </location>
    <ligand>
        <name>Mg(2+)</name>
        <dbReference type="ChEBI" id="CHEBI:18420"/>
        <label>2</label>
    </ligand>
</feature>
<comment type="function">
    <text evidence="1">Catalyzes the ATP-dependent phosphorylation of thiamine-monophosphate (TMP) to form thiamine-pyrophosphate (TPP), the active form of vitamin B1.</text>
</comment>
<dbReference type="EC" id="2.7.4.16" evidence="1"/>
<comment type="catalytic activity">
    <reaction evidence="1">
        <text>thiamine phosphate + ATP = thiamine diphosphate + ADP</text>
        <dbReference type="Rhea" id="RHEA:15913"/>
        <dbReference type="ChEBI" id="CHEBI:30616"/>
        <dbReference type="ChEBI" id="CHEBI:37575"/>
        <dbReference type="ChEBI" id="CHEBI:58937"/>
        <dbReference type="ChEBI" id="CHEBI:456216"/>
        <dbReference type="EC" id="2.7.4.16"/>
    </reaction>
</comment>
<feature type="binding site" evidence="1">
    <location>
        <position position="149"/>
    </location>
    <ligand>
        <name>ATP</name>
        <dbReference type="ChEBI" id="CHEBI:30616"/>
    </ligand>
</feature>
<feature type="domain" description="PurM-like N-terminal" evidence="2">
    <location>
        <begin position="26"/>
        <end position="141"/>
    </location>
</feature>
<keyword evidence="1 4" id="KW-0808">Transferase</keyword>
<feature type="binding site" evidence="1">
    <location>
        <position position="221"/>
    </location>
    <ligand>
        <name>Mg(2+)</name>
        <dbReference type="ChEBI" id="CHEBI:18420"/>
        <label>5</label>
    </ligand>
</feature>
<dbReference type="Pfam" id="PF00586">
    <property type="entry name" value="AIRS"/>
    <property type="match status" value="1"/>
</dbReference>
<dbReference type="Pfam" id="PF02769">
    <property type="entry name" value="AIRS_C"/>
    <property type="match status" value="1"/>
</dbReference>
<keyword evidence="1" id="KW-0460">Magnesium</keyword>
<dbReference type="CDD" id="cd02194">
    <property type="entry name" value="ThiL"/>
    <property type="match status" value="1"/>
</dbReference>
<dbReference type="GO" id="GO:0009030">
    <property type="term" value="F:thiamine-phosphate kinase activity"/>
    <property type="evidence" value="ECO:0007669"/>
    <property type="project" value="UniProtKB-EC"/>
</dbReference>
<dbReference type="EMBL" id="JAHQCS010000143">
    <property type="protein sequence ID" value="MBU9713545.1"/>
    <property type="molecule type" value="Genomic_DNA"/>
</dbReference>
<reference evidence="4 5" key="1">
    <citation type="submission" date="2021-06" db="EMBL/GenBank/DDBJ databases">
        <title>Bacillus sp. RD4P76, an endophyte from a halophyte.</title>
        <authorList>
            <person name="Sun J.-Q."/>
        </authorList>
    </citation>
    <scope>NUCLEOTIDE SEQUENCE [LARGE SCALE GENOMIC DNA]</scope>
    <source>
        <strain evidence="4 5">CGMCC 1.15917</strain>
    </source>
</reference>
<keyword evidence="1" id="KW-0479">Metal-binding</keyword>
<evidence type="ECO:0000313" key="5">
    <source>
        <dbReference type="Proteomes" id="UP000784880"/>
    </source>
</evidence>
<keyword evidence="1 4" id="KW-0418">Kinase</keyword>
<feature type="binding site" evidence="1">
    <location>
        <position position="220"/>
    </location>
    <ligand>
        <name>ATP</name>
        <dbReference type="ChEBI" id="CHEBI:30616"/>
    </ligand>
</feature>
<feature type="binding site" evidence="1">
    <location>
        <position position="327"/>
    </location>
    <ligand>
        <name>substrate</name>
    </ligand>
</feature>
<feature type="binding site" evidence="1">
    <location>
        <position position="218"/>
    </location>
    <ligand>
        <name>Mg(2+)</name>
        <dbReference type="ChEBI" id="CHEBI:18420"/>
        <label>3</label>
    </ligand>
</feature>
<dbReference type="PANTHER" id="PTHR30270:SF0">
    <property type="entry name" value="THIAMINE-MONOPHOSPHATE KINASE"/>
    <property type="match status" value="1"/>
</dbReference>
<keyword evidence="1" id="KW-0067">ATP-binding</keyword>
<feature type="binding site" evidence="1">
    <location>
        <position position="74"/>
    </location>
    <ligand>
        <name>Mg(2+)</name>
        <dbReference type="ChEBI" id="CHEBI:18420"/>
        <label>2</label>
    </ligand>
</feature>
<comment type="similarity">
    <text evidence="1">Belongs to the thiamine-monophosphate kinase family.</text>
</comment>
<keyword evidence="1" id="KW-0784">Thiamine biosynthesis</keyword>
<keyword evidence="1" id="KW-0547">Nucleotide-binding</keyword>
<dbReference type="NCBIfam" id="TIGR01379">
    <property type="entry name" value="thiL"/>
    <property type="match status" value="1"/>
</dbReference>
<accession>A0ABS6JIP7</accession>
<protein>
    <recommendedName>
        <fullName evidence="1">Thiamine-monophosphate kinase</fullName>
        <shortName evidence="1">TMP kinase</shortName>
        <shortName evidence="1">Thiamine-phosphate kinase</shortName>
        <ecNumber evidence="1">2.7.4.16</ecNumber>
    </recommendedName>
</protein>
<evidence type="ECO:0000313" key="4">
    <source>
        <dbReference type="EMBL" id="MBU9713545.1"/>
    </source>
</evidence>
<evidence type="ECO:0000259" key="2">
    <source>
        <dbReference type="Pfam" id="PF00586"/>
    </source>
</evidence>
<feature type="binding site" evidence="1">
    <location>
        <begin position="122"/>
        <end position="123"/>
    </location>
    <ligand>
        <name>ATP</name>
        <dbReference type="ChEBI" id="CHEBI:30616"/>
    </ligand>
</feature>